<dbReference type="Proteomes" id="UP001324993">
    <property type="component" value="Chromosome"/>
</dbReference>
<keyword evidence="1" id="KW-0732">Signal</keyword>
<evidence type="ECO:0000313" key="3">
    <source>
        <dbReference type="EMBL" id="WPJ95695.1"/>
    </source>
</evidence>
<dbReference type="SUPFAM" id="SSF53649">
    <property type="entry name" value="Alkaline phosphatase-like"/>
    <property type="match status" value="1"/>
</dbReference>
<dbReference type="InterPro" id="IPR052701">
    <property type="entry name" value="GAG_Ulvan_Degrading_Sulfatases"/>
</dbReference>
<dbReference type="EMBL" id="CP138858">
    <property type="protein sequence ID" value="WPJ95695.1"/>
    <property type="molecule type" value="Genomic_DNA"/>
</dbReference>
<sequence length="512" mass="58059">MLYLLSLLFDINRLCVVSLLAAFASAVAAIATPPNVIFILTDDQRFDSLSMTGHPITETPHIDRLAEEGVFFKNAFVTSPICGPSRANIFTSQWERKNQIGFTSVSKNYVSAEAFENSFLMQFKGAGYSTAFIGKHHTKIVDRSNTPLNESIDFAYYGEGHLGFYPAKKRKIFSNLKNQSQTEGLFEAFQAYLNPGIDYDYFYKKADASIKDQLQPRDPNKPFCAWINLNLPHQSSLGGMGTRPSDPEFYSKRYADRIDDFEIPAGYPNNLTLPKSVLTAKEQPKYYRFNEDTLRRTLLATSRAVYGIDQMVGDLRAMLKDLQLDENTIIVIFSDNGLLYGEHGLGGKTMLYEESVHVPLIVYSPFLSAEQRGVQRAELVVGQDIPATLLDMCGLPTPDTYQGVSMLPLIEGKSVDWRKDVFLENLFTDQGYPRQEGVRGERFKYIRYYSKEEDRLQYLPNGIEGEQPIYEELFDMDADPEEQHNLANNPEYASVLAVYRTRCLELDAELSQ</sequence>
<evidence type="ECO:0000256" key="1">
    <source>
        <dbReference type="SAM" id="SignalP"/>
    </source>
</evidence>
<protein>
    <submittedName>
        <fullName evidence="3">Sulfatase-like hydrolase/transferase</fullName>
    </submittedName>
</protein>
<reference evidence="3 4" key="1">
    <citation type="submission" date="2023-11" db="EMBL/GenBank/DDBJ databases">
        <title>Coraliomargarita sp. nov., isolated from marine algae.</title>
        <authorList>
            <person name="Lee J.K."/>
            <person name="Baek J.H."/>
            <person name="Kim J.M."/>
            <person name="Choi D.G."/>
            <person name="Jeon C.O."/>
        </authorList>
    </citation>
    <scope>NUCLEOTIDE SEQUENCE [LARGE SCALE GENOMIC DNA]</scope>
    <source>
        <strain evidence="3 4">J2-16</strain>
    </source>
</reference>
<dbReference type="InterPro" id="IPR000917">
    <property type="entry name" value="Sulfatase_N"/>
</dbReference>
<evidence type="ECO:0000313" key="4">
    <source>
        <dbReference type="Proteomes" id="UP001324993"/>
    </source>
</evidence>
<keyword evidence="4" id="KW-1185">Reference proteome</keyword>
<dbReference type="PANTHER" id="PTHR43751:SF1">
    <property type="entry name" value="SULFATASE ATSG-RELATED"/>
    <property type="match status" value="1"/>
</dbReference>
<proteinExistence type="predicted"/>
<dbReference type="PANTHER" id="PTHR43751">
    <property type="entry name" value="SULFATASE"/>
    <property type="match status" value="1"/>
</dbReference>
<dbReference type="InterPro" id="IPR017850">
    <property type="entry name" value="Alkaline_phosphatase_core_sf"/>
</dbReference>
<evidence type="ECO:0000259" key="2">
    <source>
        <dbReference type="Pfam" id="PF00884"/>
    </source>
</evidence>
<feature type="domain" description="Sulfatase N-terminal" evidence="2">
    <location>
        <begin position="34"/>
        <end position="394"/>
    </location>
</feature>
<accession>A0ABZ0RL04</accession>
<dbReference type="Pfam" id="PF00884">
    <property type="entry name" value="Sulfatase"/>
    <property type="match status" value="1"/>
</dbReference>
<feature type="signal peptide" evidence="1">
    <location>
        <begin position="1"/>
        <end position="28"/>
    </location>
</feature>
<dbReference type="RefSeq" id="WP_319832573.1">
    <property type="nucleotide sequence ID" value="NZ_CP138858.1"/>
</dbReference>
<gene>
    <name evidence="3" type="ORF">SH580_19945</name>
</gene>
<name>A0ABZ0RL04_9BACT</name>
<dbReference type="Gene3D" id="3.40.720.10">
    <property type="entry name" value="Alkaline Phosphatase, subunit A"/>
    <property type="match status" value="1"/>
</dbReference>
<feature type="chain" id="PRO_5047195885" evidence="1">
    <location>
        <begin position="29"/>
        <end position="512"/>
    </location>
</feature>
<organism evidence="3 4">
    <name type="scientific">Coraliomargarita algicola</name>
    <dbReference type="NCBI Taxonomy" id="3092156"/>
    <lineage>
        <taxon>Bacteria</taxon>
        <taxon>Pseudomonadati</taxon>
        <taxon>Verrucomicrobiota</taxon>
        <taxon>Opitutia</taxon>
        <taxon>Puniceicoccales</taxon>
        <taxon>Coraliomargaritaceae</taxon>
        <taxon>Coraliomargarita</taxon>
    </lineage>
</organism>